<keyword evidence="2" id="KW-0732">Signal</keyword>
<dbReference type="InterPro" id="IPR011990">
    <property type="entry name" value="TPR-like_helical_dom_sf"/>
</dbReference>
<dbReference type="AlphaFoldDB" id="A0A5C6B6T3"/>
<dbReference type="SUPFAM" id="SSF48452">
    <property type="entry name" value="TPR-like"/>
    <property type="match status" value="1"/>
</dbReference>
<keyword evidence="4" id="KW-1185">Reference proteome</keyword>
<dbReference type="PROSITE" id="PS50293">
    <property type="entry name" value="TPR_REGION"/>
    <property type="match status" value="1"/>
</dbReference>
<protein>
    <submittedName>
        <fullName evidence="3">Tetratricopeptide repeat protein</fullName>
    </submittedName>
</protein>
<dbReference type="PANTHER" id="PTHR12558">
    <property type="entry name" value="CELL DIVISION CYCLE 16,23,27"/>
    <property type="match status" value="1"/>
</dbReference>
<accession>A0A5C6B6T3</accession>
<proteinExistence type="predicted"/>
<dbReference type="OrthoDB" id="263673at2"/>
<evidence type="ECO:0000313" key="4">
    <source>
        <dbReference type="Proteomes" id="UP000320176"/>
    </source>
</evidence>
<organism evidence="3 4">
    <name type="scientific">Stieleria varia</name>
    <dbReference type="NCBI Taxonomy" id="2528005"/>
    <lineage>
        <taxon>Bacteria</taxon>
        <taxon>Pseudomonadati</taxon>
        <taxon>Planctomycetota</taxon>
        <taxon>Planctomycetia</taxon>
        <taxon>Pirellulales</taxon>
        <taxon>Pirellulaceae</taxon>
        <taxon>Stieleria</taxon>
    </lineage>
</organism>
<feature type="repeat" description="TPR" evidence="1">
    <location>
        <begin position="388"/>
        <end position="421"/>
    </location>
</feature>
<sequence length="442" mass="49761" precursor="true">MHPSANVVAIVLVLLSITMSVRQADAELQSAVSDKESKPKLGEMVPIDQAIAFFEKRIQGKPSDVANRVVLGRLYLRKASEEDDLPYYSKAENVLAEAMNNNQEHLPAKIYYAKALMARHEFQKALALGQTVIRRRPDNAIALSIVGDCQLELGQYAEAEQTYETLLVREKSGGTIARQAHLKEIMGEPDAALRLMREAASEAKSSGAMETDLAWYDLRIAVMLHKAGDWSEAQKFYELALDRHELYGPAMSGLASLHAATGDFDRSIKLYLEAIREHGEPPMMWGLGDVYTAMGDEEQASHWYLKTEKAMMEEAETAAAAHFREVARFYCDTDRHLDRALELAREDLNLRQDIYAHDLLAWAQFKNEQFADAEISVQKALRTNVQDAEVHYHAGRIREALGNHQEAMQAYDQALKINPNFSVTLANDARDRRDRLRTEAAN</sequence>
<evidence type="ECO:0000256" key="1">
    <source>
        <dbReference type="PROSITE-ProRule" id="PRU00339"/>
    </source>
</evidence>
<keyword evidence="1" id="KW-0802">TPR repeat</keyword>
<gene>
    <name evidence="3" type="ORF">Pla52n_05830</name>
</gene>
<dbReference type="Proteomes" id="UP000320176">
    <property type="component" value="Unassembled WGS sequence"/>
</dbReference>
<dbReference type="SMART" id="SM00028">
    <property type="entry name" value="TPR"/>
    <property type="match status" value="6"/>
</dbReference>
<feature type="signal peptide" evidence="2">
    <location>
        <begin position="1"/>
        <end position="24"/>
    </location>
</feature>
<evidence type="ECO:0000313" key="3">
    <source>
        <dbReference type="EMBL" id="TWU08005.1"/>
    </source>
</evidence>
<dbReference type="RefSeq" id="WP_146518121.1">
    <property type="nucleotide sequence ID" value="NZ_SJPN01000001.1"/>
</dbReference>
<name>A0A5C6B6T3_9BACT</name>
<dbReference type="PANTHER" id="PTHR12558:SF13">
    <property type="entry name" value="CELL DIVISION CYCLE PROTEIN 27 HOMOLOG"/>
    <property type="match status" value="1"/>
</dbReference>
<dbReference type="SUPFAM" id="SSF81901">
    <property type="entry name" value="HCP-like"/>
    <property type="match status" value="1"/>
</dbReference>
<dbReference type="PROSITE" id="PS50005">
    <property type="entry name" value="TPR"/>
    <property type="match status" value="1"/>
</dbReference>
<reference evidence="3 4" key="1">
    <citation type="submission" date="2019-02" db="EMBL/GenBank/DDBJ databases">
        <title>Deep-cultivation of Planctomycetes and their phenomic and genomic characterization uncovers novel biology.</title>
        <authorList>
            <person name="Wiegand S."/>
            <person name="Jogler M."/>
            <person name="Boedeker C."/>
            <person name="Pinto D."/>
            <person name="Vollmers J."/>
            <person name="Rivas-Marin E."/>
            <person name="Kohn T."/>
            <person name="Peeters S.H."/>
            <person name="Heuer A."/>
            <person name="Rast P."/>
            <person name="Oberbeckmann S."/>
            <person name="Bunk B."/>
            <person name="Jeske O."/>
            <person name="Meyerdierks A."/>
            <person name="Storesund J.E."/>
            <person name="Kallscheuer N."/>
            <person name="Luecker S."/>
            <person name="Lage O.M."/>
            <person name="Pohl T."/>
            <person name="Merkel B.J."/>
            <person name="Hornburger P."/>
            <person name="Mueller R.-W."/>
            <person name="Bruemmer F."/>
            <person name="Labrenz M."/>
            <person name="Spormann A.M."/>
            <person name="Op Den Camp H."/>
            <person name="Overmann J."/>
            <person name="Amann R."/>
            <person name="Jetten M.S.M."/>
            <person name="Mascher T."/>
            <person name="Medema M.H."/>
            <person name="Devos D.P."/>
            <person name="Kaster A.-K."/>
            <person name="Ovreas L."/>
            <person name="Rohde M."/>
            <person name="Galperin M.Y."/>
            <person name="Jogler C."/>
        </authorList>
    </citation>
    <scope>NUCLEOTIDE SEQUENCE [LARGE SCALE GENOMIC DNA]</scope>
    <source>
        <strain evidence="3 4">Pla52n</strain>
    </source>
</reference>
<dbReference type="Pfam" id="PF13432">
    <property type="entry name" value="TPR_16"/>
    <property type="match status" value="3"/>
</dbReference>
<dbReference type="EMBL" id="SJPN01000001">
    <property type="protein sequence ID" value="TWU08005.1"/>
    <property type="molecule type" value="Genomic_DNA"/>
</dbReference>
<comment type="caution">
    <text evidence="3">The sequence shown here is derived from an EMBL/GenBank/DDBJ whole genome shotgun (WGS) entry which is preliminary data.</text>
</comment>
<feature type="chain" id="PRO_5022758622" evidence="2">
    <location>
        <begin position="25"/>
        <end position="442"/>
    </location>
</feature>
<dbReference type="InterPro" id="IPR019734">
    <property type="entry name" value="TPR_rpt"/>
</dbReference>
<evidence type="ECO:0000256" key="2">
    <source>
        <dbReference type="SAM" id="SignalP"/>
    </source>
</evidence>
<dbReference type="Gene3D" id="1.25.40.10">
    <property type="entry name" value="Tetratricopeptide repeat domain"/>
    <property type="match status" value="3"/>
</dbReference>